<feature type="domain" description="MacB-like periplasmic core" evidence="9">
    <location>
        <begin position="30"/>
        <end position="248"/>
    </location>
</feature>
<organism evidence="10 11">
    <name type="scientific">Gemmatimonas phototrophica</name>
    <dbReference type="NCBI Taxonomy" id="1379270"/>
    <lineage>
        <taxon>Bacteria</taxon>
        <taxon>Pseudomonadati</taxon>
        <taxon>Gemmatimonadota</taxon>
        <taxon>Gemmatimonadia</taxon>
        <taxon>Gemmatimonadales</taxon>
        <taxon>Gemmatimonadaceae</taxon>
        <taxon>Gemmatimonas</taxon>
    </lineage>
</organism>
<dbReference type="InterPro" id="IPR025857">
    <property type="entry name" value="MacB_PCD"/>
</dbReference>
<dbReference type="PANTHER" id="PTHR30572:SF4">
    <property type="entry name" value="ABC TRANSPORTER PERMEASE YTRF"/>
    <property type="match status" value="1"/>
</dbReference>
<dbReference type="InterPro" id="IPR003838">
    <property type="entry name" value="ABC3_permease_C"/>
</dbReference>
<name>A0A143BJ26_9BACT</name>
<accession>A0A143BJ26</accession>
<dbReference type="PANTHER" id="PTHR30572">
    <property type="entry name" value="MEMBRANE COMPONENT OF TRANSPORTER-RELATED"/>
    <property type="match status" value="1"/>
</dbReference>
<dbReference type="eggNOG" id="COG0577">
    <property type="taxonomic scope" value="Bacteria"/>
</dbReference>
<evidence type="ECO:0000256" key="1">
    <source>
        <dbReference type="ARBA" id="ARBA00004651"/>
    </source>
</evidence>
<evidence type="ECO:0000256" key="4">
    <source>
        <dbReference type="ARBA" id="ARBA00022989"/>
    </source>
</evidence>
<dbReference type="GO" id="GO:0022857">
    <property type="term" value="F:transmembrane transporter activity"/>
    <property type="evidence" value="ECO:0007669"/>
    <property type="project" value="TreeGrafter"/>
</dbReference>
<dbReference type="EMBL" id="CP011454">
    <property type="protein sequence ID" value="AMW04603.1"/>
    <property type="molecule type" value="Genomic_DNA"/>
</dbReference>
<evidence type="ECO:0000259" key="9">
    <source>
        <dbReference type="Pfam" id="PF12704"/>
    </source>
</evidence>
<gene>
    <name evidence="10" type="ORF">GEMMAAP_06585</name>
</gene>
<dbReference type="Pfam" id="PF12704">
    <property type="entry name" value="MacB_PCD"/>
    <property type="match status" value="1"/>
</dbReference>
<dbReference type="InterPro" id="IPR050250">
    <property type="entry name" value="Macrolide_Exporter_MacB"/>
</dbReference>
<dbReference type="STRING" id="1379270.GEMMAAP_06585"/>
<proteinExistence type="inferred from homology"/>
<keyword evidence="3 7" id="KW-0812">Transmembrane</keyword>
<evidence type="ECO:0000256" key="7">
    <source>
        <dbReference type="SAM" id="Phobius"/>
    </source>
</evidence>
<evidence type="ECO:0000256" key="5">
    <source>
        <dbReference type="ARBA" id="ARBA00023136"/>
    </source>
</evidence>
<dbReference type="RefSeq" id="WP_026850343.1">
    <property type="nucleotide sequence ID" value="NZ_CP011454.1"/>
</dbReference>
<comment type="subcellular location">
    <subcellularLocation>
        <location evidence="1">Cell membrane</location>
        <topology evidence="1">Multi-pass membrane protein</topology>
    </subcellularLocation>
</comment>
<dbReference type="AlphaFoldDB" id="A0A143BJ26"/>
<feature type="transmembrane region" description="Helical" evidence="7">
    <location>
        <begin position="384"/>
        <end position="404"/>
    </location>
</feature>
<dbReference type="KEGG" id="gph:GEMMAAP_06585"/>
<dbReference type="Pfam" id="PF02687">
    <property type="entry name" value="FtsX"/>
    <property type="match status" value="1"/>
</dbReference>
<keyword evidence="11" id="KW-1185">Reference proteome</keyword>
<dbReference type="GO" id="GO:0005886">
    <property type="term" value="C:plasma membrane"/>
    <property type="evidence" value="ECO:0007669"/>
    <property type="project" value="UniProtKB-SubCell"/>
</dbReference>
<protein>
    <recommendedName>
        <fullName evidence="12">ABC transporter permease</fullName>
    </recommendedName>
</protein>
<dbReference type="OrthoDB" id="9770036at2"/>
<keyword evidence="5 7" id="KW-0472">Membrane</keyword>
<keyword evidence="4 7" id="KW-1133">Transmembrane helix</keyword>
<keyword evidence="2" id="KW-1003">Cell membrane</keyword>
<feature type="domain" description="ABC3 transporter permease C-terminal" evidence="8">
    <location>
        <begin position="301"/>
        <end position="414"/>
    </location>
</feature>
<evidence type="ECO:0000259" key="8">
    <source>
        <dbReference type="Pfam" id="PF02687"/>
    </source>
</evidence>
<evidence type="ECO:0008006" key="12">
    <source>
        <dbReference type="Google" id="ProtNLM"/>
    </source>
</evidence>
<evidence type="ECO:0000256" key="6">
    <source>
        <dbReference type="ARBA" id="ARBA00038076"/>
    </source>
</evidence>
<evidence type="ECO:0000313" key="10">
    <source>
        <dbReference type="EMBL" id="AMW04603.1"/>
    </source>
</evidence>
<feature type="transmembrane region" description="Helical" evidence="7">
    <location>
        <begin position="291"/>
        <end position="322"/>
    </location>
</feature>
<comment type="similarity">
    <text evidence="6">Belongs to the ABC-4 integral membrane protein family.</text>
</comment>
<feature type="transmembrane region" description="Helical" evidence="7">
    <location>
        <begin position="343"/>
        <end position="372"/>
    </location>
</feature>
<reference evidence="10 11" key="1">
    <citation type="journal article" date="2014" name="Proc. Natl. Acad. Sci. U.S.A.">
        <title>Functional type 2 photosynthetic reaction centers found in the rare bacterial phylum Gemmatimonadetes.</title>
        <authorList>
            <person name="Zeng Y."/>
            <person name="Feng F."/>
            <person name="Medova H."/>
            <person name="Dean J."/>
            <person name="Koblizek M."/>
        </authorList>
    </citation>
    <scope>NUCLEOTIDE SEQUENCE [LARGE SCALE GENOMIC DNA]</scope>
    <source>
        <strain evidence="10 11">AP64</strain>
    </source>
</reference>
<dbReference type="Proteomes" id="UP000076404">
    <property type="component" value="Chromosome"/>
</dbReference>
<evidence type="ECO:0000256" key="3">
    <source>
        <dbReference type="ARBA" id="ARBA00022692"/>
    </source>
</evidence>
<reference evidence="10 11" key="2">
    <citation type="journal article" date="2016" name="Environ. Microbiol. Rep.">
        <title>Metagenomic evidence for the presence of phototrophic Gemmatimonadetes bacteria in diverse environments.</title>
        <authorList>
            <person name="Zeng Y."/>
            <person name="Baumbach J."/>
            <person name="Barbosa E.G."/>
            <person name="Azevedo V."/>
            <person name="Zhang C."/>
            <person name="Koblizek M."/>
        </authorList>
    </citation>
    <scope>NUCLEOTIDE SEQUENCE [LARGE SCALE GENOMIC DNA]</scope>
    <source>
        <strain evidence="10 11">AP64</strain>
    </source>
</reference>
<sequence>MSFLTTRLSAVTEGVRIALDAVRSNKVRAGLTILGIAVGVFVVVSMSAAVHGINESVAKDFASTGPTTFFVSRYPISFENCDGSENSCKWLRNPPLRSGEIAALRRLSTVEAVGERLDWSAKVRFRSQELPSAGVEGYSAEWTTISAPEVYPGRAFTQAEARTGARVAVISTLMAERLFGEVDPIGRTIAMNDVPFEVIGVFKDNSSFLSGGERPKAVVPVTALVRYIGARESNIGLAVKPRESVTPALQRDLAIDDVTATLRGLRGARPSQESSFAIITQDKLFETYNQIFGLFFLVMIALSGVGLIVGGVGVVAIMMISVTERTREIGVRKALGATRATILWQFLVEAATLTGIGGAIGLFVGWIGSLLIRNFTPINASIPPLAVVVALGASAVTGILFGMLPASRAARLDPVEALRYE</sequence>
<feature type="transmembrane region" description="Helical" evidence="7">
    <location>
        <begin position="31"/>
        <end position="53"/>
    </location>
</feature>
<evidence type="ECO:0000256" key="2">
    <source>
        <dbReference type="ARBA" id="ARBA00022475"/>
    </source>
</evidence>
<evidence type="ECO:0000313" key="11">
    <source>
        <dbReference type="Proteomes" id="UP000076404"/>
    </source>
</evidence>